<evidence type="ECO:0000259" key="4">
    <source>
        <dbReference type="Pfam" id="PF12777"/>
    </source>
</evidence>
<feature type="domain" description="Dynein heavy chain coiled coil stalk" evidence="4">
    <location>
        <begin position="212"/>
        <end position="556"/>
    </location>
</feature>
<dbReference type="Gene3D" id="1.10.8.1220">
    <property type="match status" value="1"/>
</dbReference>
<dbReference type="Pfam" id="PF18198">
    <property type="entry name" value="AAA_lid_11"/>
    <property type="match status" value="1"/>
</dbReference>
<organism evidence="9 10">
    <name type="scientific">Oikopleura dioica</name>
    <name type="common">Tunicate</name>
    <dbReference type="NCBI Taxonomy" id="34765"/>
    <lineage>
        <taxon>Eukaryota</taxon>
        <taxon>Metazoa</taxon>
        <taxon>Chordata</taxon>
        <taxon>Tunicata</taxon>
        <taxon>Appendicularia</taxon>
        <taxon>Copelata</taxon>
        <taxon>Oikopleuridae</taxon>
        <taxon>Oikopleura</taxon>
    </lineage>
</organism>
<dbReference type="Pfam" id="PF03028">
    <property type="entry name" value="Dynein_heavy"/>
    <property type="match status" value="1"/>
</dbReference>
<comment type="similarity">
    <text evidence="1">Belongs to the dynein heavy chain family.</text>
</comment>
<keyword evidence="10" id="KW-1185">Reference proteome</keyword>
<evidence type="ECO:0000313" key="9">
    <source>
        <dbReference type="EMBL" id="CAG5104627.1"/>
    </source>
</evidence>
<accession>A0ABN7SMS7</accession>
<evidence type="ECO:0000259" key="7">
    <source>
        <dbReference type="Pfam" id="PF18198"/>
    </source>
</evidence>
<proteinExistence type="inferred from homology"/>
<dbReference type="PANTHER" id="PTHR22878:SF70">
    <property type="entry name" value="DYNEIN HEAVY CHAIN 2, AXONEMAL"/>
    <property type="match status" value="1"/>
</dbReference>
<evidence type="ECO:0000256" key="1">
    <source>
        <dbReference type="ARBA" id="ARBA00008887"/>
    </source>
</evidence>
<feature type="coiled-coil region" evidence="2">
    <location>
        <begin position="441"/>
        <end position="531"/>
    </location>
</feature>
<evidence type="ECO:0000256" key="2">
    <source>
        <dbReference type="SAM" id="Coils"/>
    </source>
</evidence>
<sequence length="1658" mass="187108">MNDWKDDMKRLLMKAGADGKPTTFIFGDQQVKDEACLEDISSLLNSGDIPNLFAPDEKAEILEKMTAAAKATGRKIDSTPLALYGYFVERVKSNLHVILTFSPIGDALRNRLRSFPSFISCCTIDWFHPWPEDALEMVANTFLEELDLGDAGHRGCVQLCKHFHENIRDLSEEFFAILGRKNYLTPTNYLELIMTFKQLLQQKRLAVTQLKERYLGGLEKLAFAAAQVDVMKEEIIAKQPVLEATSKETVRIMEKIEVDKVDVDAKKELVQADEAIANEAATAAKAIKDDCEAELAVAMPALKSAISALNTLKPADITNLKSFKNPPTLVRLVLEAVCVMKGVKSERKPGPDGKMMDDFWGPSQKMVGDVKFLDSLKNYDKDNIPPAIIKKIREKYIPMDDFKPETVAKVSTACEGMVKWIIAMEVYERVAKVVAPKKIALKQAEDDLKVQMDTLKIKQAELKEVVDKLTAMENELEEKKQKKRELEEDINMCELKLDRAEKLLSGLGGEKAAWKKRAEELTEQLERLTGDVLLASAYSAYVGPFTSDFRRKAIDNWMVAMKSVGIEHNPVFSLSDILGDPVKIRNWRLAGLPADAYSTDNAIIQSSSRRWPLMIDPQGQANKWVKNMEKGLHVLKMSNPNYLRTLETAIQFGQPMLLENVGEELDSVLEPVLLKQTFKSQGVECIKLGDSTIEWNKDFRLYLTTVLRNPHYLPEVSVKVCILNFMITPDGLTDQLLGIVTGEERPDLAEVKSKLIVEGAQNKNKLKEIEDKILEVLSSDGNILEDETAIKILSSSKTLSEEIQAKQKEATLTEAKIDQTRAEYLPTAIHASVLFFCVQDLAAIEPMYQYSLTWFVNLFLKSIVKSRAPGYDAKTVDISKRSCQLNDHFTLGLYRNICRSLFEKDKFLFSFTLTTALMKQAGRLDEPGYRFLLTGGVSLVEDLEPNPAPHWLPDKTWSELGNLTELGKDHELFSTRKNLDLACWEKVFDASDPHNMTFPAPYDSISSMSRLVLLRCFRPDKVVPAVQQFIETELNNRAFVEPPTFDLAGSFDDSTNTTPLVFVLSPGADPMAALLKFAADRSFNEKMETISLGQGQGPIALRIIEKAAKYGGWAVLQNCHLAASWMPTLERVCEEFGDRKDLHEDFRLWLTSYPSGDFPVSILQNSIKMTNEPPRGLRANVIRSYSSDPISDPDFFGGCTKEKPWKKLLFALCFFHALIQERRKFGPLGWNIAYEFNESDLRISMRQISMFLDEYDEIPLPALTYLTGECNYGGRVTDDKDRRLLGSILSLFYRTETIEDDFYKFSPSGHYFAPPNGTYESYLEYIKSLPLEPLPEVFGLHENADISRQQAETQQLFDNVLITLPRATGSAGLTPQEQVQQIAEDILQKLPNVFDNEAIYKKFPIIYEDSMNTVLKQELIRYNSLIRTIRLSLQNLCKAIKGLVVMNSELEDVFESMLIARIPPAWAKRSYPSLKKLGGYIADLTARLDFLQTWINNGAAPDCFWISGFYFPQSFLTAVNQNYARKYQIPIDLIGFTFEVVEAEAPEDITTAPDDGAFISGLYLEGSRWDRRAQKLNESKPKALYDPLPVVLLKPTEKSNISSKGMYACPVYKTSARKGTLSTTGHSTNFVLWLQLPTEQSEQHWINRGVAALCALDN</sequence>
<evidence type="ECO:0000259" key="6">
    <source>
        <dbReference type="Pfam" id="PF12781"/>
    </source>
</evidence>
<feature type="domain" description="Dynein heavy chain AAA module D4" evidence="5">
    <location>
        <begin position="1"/>
        <end position="199"/>
    </location>
</feature>
<dbReference type="Pfam" id="PF12781">
    <property type="entry name" value="AAA_9"/>
    <property type="match status" value="1"/>
</dbReference>
<evidence type="ECO:0000259" key="5">
    <source>
        <dbReference type="Pfam" id="PF12780"/>
    </source>
</evidence>
<feature type="domain" description="Dynein heavy chain AAA lid" evidence="7">
    <location>
        <begin position="1205"/>
        <end position="1344"/>
    </location>
</feature>
<evidence type="ECO:0000313" key="10">
    <source>
        <dbReference type="Proteomes" id="UP001158576"/>
    </source>
</evidence>
<dbReference type="InterPro" id="IPR027417">
    <property type="entry name" value="P-loop_NTPase"/>
</dbReference>
<dbReference type="Proteomes" id="UP001158576">
    <property type="component" value="Chromosome 1"/>
</dbReference>
<dbReference type="PANTHER" id="PTHR22878">
    <property type="entry name" value="DYNEIN HEAVY CHAIN 6, AXONEMAL-LIKE-RELATED"/>
    <property type="match status" value="1"/>
</dbReference>
<protein>
    <submittedName>
        <fullName evidence="9">Oidioi.mRNA.OKI2018_I69.chr1.g1401.t1.cds</fullName>
    </submittedName>
</protein>
<dbReference type="Pfam" id="PF12777">
    <property type="entry name" value="MT"/>
    <property type="match status" value="1"/>
</dbReference>
<feature type="domain" description="Dynein heavy chain ATP-binding dynein motor region" evidence="6">
    <location>
        <begin position="585"/>
        <end position="803"/>
    </location>
</feature>
<evidence type="ECO:0000259" key="3">
    <source>
        <dbReference type="Pfam" id="PF03028"/>
    </source>
</evidence>
<dbReference type="SUPFAM" id="SSF52540">
    <property type="entry name" value="P-loop containing nucleoside triphosphate hydrolases"/>
    <property type="match status" value="1"/>
</dbReference>
<dbReference type="InterPro" id="IPR041228">
    <property type="entry name" value="Dynein_C"/>
</dbReference>
<dbReference type="Gene3D" id="3.10.490.20">
    <property type="match status" value="1"/>
</dbReference>
<keyword evidence="2" id="KW-0175">Coiled coil</keyword>
<dbReference type="InterPro" id="IPR043160">
    <property type="entry name" value="Dynein_C_barrel"/>
</dbReference>
<dbReference type="InterPro" id="IPR004273">
    <property type="entry name" value="Dynein_heavy_D6_P-loop"/>
</dbReference>
<dbReference type="Gene3D" id="3.40.50.300">
    <property type="entry name" value="P-loop containing nucleotide triphosphate hydrolases"/>
    <property type="match status" value="3"/>
</dbReference>
<dbReference type="InterPro" id="IPR024743">
    <property type="entry name" value="Dynein_HC_stalk"/>
</dbReference>
<dbReference type="Pfam" id="PF12780">
    <property type="entry name" value="AAA_8"/>
    <property type="match status" value="1"/>
</dbReference>
<dbReference type="InterPro" id="IPR041658">
    <property type="entry name" value="AAA_lid_11"/>
</dbReference>
<evidence type="ECO:0000259" key="8">
    <source>
        <dbReference type="Pfam" id="PF18199"/>
    </source>
</evidence>
<dbReference type="InterPro" id="IPR024317">
    <property type="entry name" value="Dynein_heavy_chain_D4_dom"/>
</dbReference>
<reference evidence="9 10" key="1">
    <citation type="submission" date="2021-04" db="EMBL/GenBank/DDBJ databases">
        <authorList>
            <person name="Bliznina A."/>
        </authorList>
    </citation>
    <scope>NUCLEOTIDE SEQUENCE [LARGE SCALE GENOMIC DNA]</scope>
</reference>
<dbReference type="EMBL" id="OU015566">
    <property type="protein sequence ID" value="CAG5104627.1"/>
    <property type="molecule type" value="Genomic_DNA"/>
</dbReference>
<dbReference type="InterPro" id="IPR035706">
    <property type="entry name" value="AAA_9"/>
</dbReference>
<dbReference type="InterPro" id="IPR042219">
    <property type="entry name" value="AAA_lid_11_sf"/>
</dbReference>
<dbReference type="Gene3D" id="6.10.140.1060">
    <property type="match status" value="1"/>
</dbReference>
<dbReference type="InterPro" id="IPR026983">
    <property type="entry name" value="DHC"/>
</dbReference>
<gene>
    <name evidence="9" type="ORF">OKIOD_LOCUS10166</name>
</gene>
<feature type="domain" description="Dynein heavy chain region D6 P-loop" evidence="3">
    <location>
        <begin position="1056"/>
        <end position="1170"/>
    </location>
</feature>
<name>A0ABN7SMS7_OIKDI</name>
<dbReference type="Gene3D" id="1.10.8.720">
    <property type="entry name" value="Region D6 of dynein motor"/>
    <property type="match status" value="1"/>
</dbReference>
<dbReference type="Gene3D" id="1.20.920.20">
    <property type="match status" value="1"/>
</dbReference>
<dbReference type="Pfam" id="PF18199">
    <property type="entry name" value="Dynein_C"/>
    <property type="match status" value="1"/>
</dbReference>
<feature type="domain" description="Dynein heavy chain C-terminal" evidence="8">
    <location>
        <begin position="1350"/>
        <end position="1654"/>
    </location>
</feature>
<dbReference type="Gene3D" id="1.20.1270.280">
    <property type="match status" value="1"/>
</dbReference>